<name>A0A3A8QFG8_9BACT</name>
<sequence length="324" mass="35101">MTERRWLIVPKTCRTLALQMDCAGGHPECSAQVLHRPGQPPTDPERELLLSWLGGTRRDPKKPEHQASIAPGLAPLPPKWEEASDGDGEEDAPEPTRGAKTPPASFIVRAVAQPPPRWLAGPPVAQSLSWAESHVFADKEEDSIGAPEGFVSSGRFYSVHRGDCCVRADAVREAGTERLRFFSSPSRAIQKASYVVLELPKRHCAAWLAASEGGLQWLGMHGGRAWLKSPGALDPGFSLLAIDVKSGAAWHLDLDRTATFNPDAYRARAVTKAGLLIEPFDGEASGPRKTVPWALLERALRDPGAVGDSVLMMGACRRLRPIPP</sequence>
<feature type="compositionally biased region" description="Acidic residues" evidence="1">
    <location>
        <begin position="83"/>
        <end position="93"/>
    </location>
</feature>
<reference evidence="3" key="1">
    <citation type="submission" date="2018-09" db="EMBL/GenBank/DDBJ databases">
        <authorList>
            <person name="Livingstone P.G."/>
            <person name="Whitworth D.E."/>
        </authorList>
    </citation>
    <scope>NUCLEOTIDE SEQUENCE [LARGE SCALE GENOMIC DNA]</scope>
    <source>
        <strain evidence="3">AB050A</strain>
    </source>
</reference>
<feature type="compositionally biased region" description="Basic and acidic residues" evidence="1">
    <location>
        <begin position="56"/>
        <end position="65"/>
    </location>
</feature>
<keyword evidence="3" id="KW-1185">Reference proteome</keyword>
<accession>A0A3A8QFG8</accession>
<evidence type="ECO:0000313" key="3">
    <source>
        <dbReference type="Proteomes" id="UP000267003"/>
    </source>
</evidence>
<protein>
    <submittedName>
        <fullName evidence="2">Uncharacterized protein</fullName>
    </submittedName>
</protein>
<gene>
    <name evidence="2" type="ORF">D7W81_13830</name>
</gene>
<dbReference type="EMBL" id="RAWK01000071">
    <property type="protein sequence ID" value="RKH67449.1"/>
    <property type="molecule type" value="Genomic_DNA"/>
</dbReference>
<dbReference type="Proteomes" id="UP000267003">
    <property type="component" value="Unassembled WGS sequence"/>
</dbReference>
<evidence type="ECO:0000256" key="1">
    <source>
        <dbReference type="SAM" id="MobiDB-lite"/>
    </source>
</evidence>
<feature type="region of interest" description="Disordered" evidence="1">
    <location>
        <begin position="55"/>
        <end position="103"/>
    </location>
</feature>
<evidence type="ECO:0000313" key="2">
    <source>
        <dbReference type="EMBL" id="RKH67449.1"/>
    </source>
</evidence>
<comment type="caution">
    <text evidence="2">The sequence shown here is derived from an EMBL/GenBank/DDBJ whole genome shotgun (WGS) entry which is preliminary data.</text>
</comment>
<proteinExistence type="predicted"/>
<organism evidence="2 3">
    <name type="scientific">Corallococcus aberystwythensis</name>
    <dbReference type="NCBI Taxonomy" id="2316722"/>
    <lineage>
        <taxon>Bacteria</taxon>
        <taxon>Pseudomonadati</taxon>
        <taxon>Myxococcota</taxon>
        <taxon>Myxococcia</taxon>
        <taxon>Myxococcales</taxon>
        <taxon>Cystobacterineae</taxon>
        <taxon>Myxococcaceae</taxon>
        <taxon>Corallococcus</taxon>
    </lineage>
</organism>
<dbReference type="AlphaFoldDB" id="A0A3A8QFG8"/>